<evidence type="ECO:0000259" key="8">
    <source>
        <dbReference type="PROSITE" id="PS50850"/>
    </source>
</evidence>
<keyword evidence="3 7" id="KW-0812">Transmembrane</keyword>
<evidence type="ECO:0000313" key="9">
    <source>
        <dbReference type="EMBL" id="KEZ43096.1"/>
    </source>
</evidence>
<feature type="transmembrane region" description="Helical" evidence="7">
    <location>
        <begin position="68"/>
        <end position="86"/>
    </location>
</feature>
<dbReference type="Proteomes" id="UP000028545">
    <property type="component" value="Unassembled WGS sequence"/>
</dbReference>
<protein>
    <recommendedName>
        <fullName evidence="8">Major facilitator superfamily (MFS) profile domain-containing protein</fullName>
    </recommendedName>
</protein>
<evidence type="ECO:0000256" key="5">
    <source>
        <dbReference type="ARBA" id="ARBA00023136"/>
    </source>
</evidence>
<dbReference type="OrthoDB" id="3639251at2759"/>
<reference evidence="9 10" key="1">
    <citation type="journal article" date="2014" name="Genome Announc.">
        <title>Draft genome sequence of the pathogenic fungus Scedosporium apiospermum.</title>
        <authorList>
            <person name="Vandeputte P."/>
            <person name="Ghamrawi S."/>
            <person name="Rechenmann M."/>
            <person name="Iltis A."/>
            <person name="Giraud S."/>
            <person name="Fleury M."/>
            <person name="Thornton C."/>
            <person name="Delhaes L."/>
            <person name="Meyer W."/>
            <person name="Papon N."/>
            <person name="Bouchara J.P."/>
        </authorList>
    </citation>
    <scope>NUCLEOTIDE SEQUENCE [LARGE SCALE GENOMIC DNA]</scope>
    <source>
        <strain evidence="9 10">IHEM 14462</strain>
    </source>
</reference>
<evidence type="ECO:0000256" key="1">
    <source>
        <dbReference type="ARBA" id="ARBA00004141"/>
    </source>
</evidence>
<evidence type="ECO:0000256" key="2">
    <source>
        <dbReference type="ARBA" id="ARBA00022448"/>
    </source>
</evidence>
<evidence type="ECO:0000313" key="10">
    <source>
        <dbReference type="Proteomes" id="UP000028545"/>
    </source>
</evidence>
<feature type="transmembrane region" description="Helical" evidence="7">
    <location>
        <begin position="236"/>
        <end position="253"/>
    </location>
</feature>
<dbReference type="RefSeq" id="XP_016642895.1">
    <property type="nucleotide sequence ID" value="XM_016787393.1"/>
</dbReference>
<comment type="caution">
    <text evidence="9">The sequence shown here is derived from an EMBL/GenBank/DDBJ whole genome shotgun (WGS) entry which is preliminary data.</text>
</comment>
<evidence type="ECO:0000256" key="3">
    <source>
        <dbReference type="ARBA" id="ARBA00022692"/>
    </source>
</evidence>
<gene>
    <name evidence="9" type="ORF">SAPIO_CDS4969</name>
</gene>
<dbReference type="HOGENOM" id="CLU_001265_0_3_1"/>
<keyword evidence="5 7" id="KW-0472">Membrane</keyword>
<dbReference type="GO" id="GO:0016020">
    <property type="term" value="C:membrane"/>
    <property type="evidence" value="ECO:0007669"/>
    <property type="project" value="UniProtKB-SubCell"/>
</dbReference>
<dbReference type="InterPro" id="IPR011701">
    <property type="entry name" value="MFS"/>
</dbReference>
<proteinExistence type="predicted"/>
<dbReference type="AlphaFoldDB" id="A0A084G6Y4"/>
<feature type="domain" description="Major facilitator superfamily (MFS) profile" evidence="8">
    <location>
        <begin position="1"/>
        <end position="388"/>
    </location>
</feature>
<evidence type="ECO:0000256" key="6">
    <source>
        <dbReference type="SAM" id="MobiDB-lite"/>
    </source>
</evidence>
<dbReference type="InterPro" id="IPR036259">
    <property type="entry name" value="MFS_trans_sf"/>
</dbReference>
<keyword evidence="2" id="KW-0813">Transport</keyword>
<dbReference type="Gene3D" id="1.20.1250.20">
    <property type="entry name" value="MFS general substrate transporter like domains"/>
    <property type="match status" value="2"/>
</dbReference>
<dbReference type="GO" id="GO:0022857">
    <property type="term" value="F:transmembrane transporter activity"/>
    <property type="evidence" value="ECO:0007669"/>
    <property type="project" value="InterPro"/>
</dbReference>
<dbReference type="KEGG" id="sapo:SAPIO_CDS4969"/>
<evidence type="ECO:0000256" key="4">
    <source>
        <dbReference type="ARBA" id="ARBA00022989"/>
    </source>
</evidence>
<dbReference type="GeneID" id="27724041"/>
<feature type="transmembrane region" description="Helical" evidence="7">
    <location>
        <begin position="287"/>
        <end position="307"/>
    </location>
</feature>
<dbReference type="EMBL" id="JOWA01000096">
    <property type="protein sequence ID" value="KEZ43096.1"/>
    <property type="molecule type" value="Genomic_DNA"/>
</dbReference>
<feature type="transmembrane region" description="Helical" evidence="7">
    <location>
        <begin position="120"/>
        <end position="141"/>
    </location>
</feature>
<dbReference type="Pfam" id="PF07690">
    <property type="entry name" value="MFS_1"/>
    <property type="match status" value="1"/>
</dbReference>
<keyword evidence="10" id="KW-1185">Reference proteome</keyword>
<feature type="transmembrane region" description="Helical" evidence="7">
    <location>
        <begin position="260"/>
        <end position="281"/>
    </location>
</feature>
<feature type="transmembrane region" description="Helical" evidence="7">
    <location>
        <begin position="32"/>
        <end position="56"/>
    </location>
</feature>
<feature type="region of interest" description="Disordered" evidence="6">
    <location>
        <begin position="365"/>
        <end position="388"/>
    </location>
</feature>
<sequence>MGARAFLSTTTLVFGGLTIAMGFATSWTHQIPIRLLLGVFENGILPGVAYLTSCWYPRFQYAKRSAGFFIIGLLSSAFSGILSYAFSQMGGVGPGAQLGQYVPSANGNLQQLPGIAGWRWIFFMQGVVTVVIAALAAIFIIDFPEHASKVRWPPKFLTEREAELVVAQINKDRSDVAAERFNLTRYLASALDLKIWMYAIIFGTTAINTFGVAYFLPVVLRQGMGFSTGLSQLLVAPPYVVSAMCVYISAWAADKYHYKGFMILAWALLSLVGLSFLALLQNVGVRYLGAFVATSGVNTVTTLTIAWQANNKALSLGGSQPKSQDGLATADSSIEVFSAKTVDNLHHTLKRIGDQVSHRHKKLPATPAITKSIPPNSRAHRSTELCSD</sequence>
<comment type="subcellular location">
    <subcellularLocation>
        <location evidence="1">Membrane</location>
        <topology evidence="1">Multi-pass membrane protein</topology>
    </subcellularLocation>
</comment>
<feature type="transmembrane region" description="Helical" evidence="7">
    <location>
        <begin position="195"/>
        <end position="216"/>
    </location>
</feature>
<dbReference type="SUPFAM" id="SSF103473">
    <property type="entry name" value="MFS general substrate transporter"/>
    <property type="match status" value="1"/>
</dbReference>
<keyword evidence="4 7" id="KW-1133">Transmembrane helix</keyword>
<dbReference type="PANTHER" id="PTHR43791">
    <property type="entry name" value="PERMEASE-RELATED"/>
    <property type="match status" value="1"/>
</dbReference>
<name>A0A084G6Y4_PSEDA</name>
<dbReference type="PROSITE" id="PS50850">
    <property type="entry name" value="MFS"/>
    <property type="match status" value="1"/>
</dbReference>
<evidence type="ECO:0000256" key="7">
    <source>
        <dbReference type="SAM" id="Phobius"/>
    </source>
</evidence>
<dbReference type="InterPro" id="IPR020846">
    <property type="entry name" value="MFS_dom"/>
</dbReference>
<dbReference type="VEuPathDB" id="FungiDB:SAPIO_CDS4969"/>
<accession>A0A084G6Y4</accession>
<organism evidence="9 10">
    <name type="scientific">Pseudallescheria apiosperma</name>
    <name type="common">Scedosporium apiospermum</name>
    <dbReference type="NCBI Taxonomy" id="563466"/>
    <lineage>
        <taxon>Eukaryota</taxon>
        <taxon>Fungi</taxon>
        <taxon>Dikarya</taxon>
        <taxon>Ascomycota</taxon>
        <taxon>Pezizomycotina</taxon>
        <taxon>Sordariomycetes</taxon>
        <taxon>Hypocreomycetidae</taxon>
        <taxon>Microascales</taxon>
        <taxon>Microascaceae</taxon>
        <taxon>Scedosporium</taxon>
    </lineage>
</organism>
<dbReference type="PANTHER" id="PTHR43791:SF47">
    <property type="entry name" value="MAJOR FACILITATOR SUPERFAMILY (MFS) PROFILE DOMAIN-CONTAINING PROTEIN-RELATED"/>
    <property type="match status" value="1"/>
</dbReference>